<dbReference type="Pfam" id="PF10066">
    <property type="entry name" value="DUF2304"/>
    <property type="match status" value="1"/>
</dbReference>
<dbReference type="AlphaFoldDB" id="A0A2A2WQL3"/>
<feature type="transmembrane region" description="Helical" evidence="2">
    <location>
        <begin position="6"/>
        <end position="21"/>
    </location>
</feature>
<accession>A0A2A2WQL3</accession>
<feature type="transmembrane region" description="Helical" evidence="2">
    <location>
        <begin position="28"/>
        <end position="46"/>
    </location>
</feature>
<evidence type="ECO:0000313" key="4">
    <source>
        <dbReference type="Proteomes" id="UP000218810"/>
    </source>
</evidence>
<evidence type="ECO:0000313" key="3">
    <source>
        <dbReference type="EMBL" id="PAY23480.1"/>
    </source>
</evidence>
<keyword evidence="2" id="KW-1133">Transmembrane helix</keyword>
<protein>
    <submittedName>
        <fullName evidence="3">DUF2304 domain-containing protein</fullName>
    </submittedName>
</protein>
<dbReference type="EMBL" id="NTGA01000014">
    <property type="protein sequence ID" value="PAY23480.1"/>
    <property type="molecule type" value="Genomic_DNA"/>
</dbReference>
<feature type="transmembrane region" description="Helical" evidence="2">
    <location>
        <begin position="66"/>
        <end position="86"/>
    </location>
</feature>
<keyword evidence="2" id="KW-0812">Transmembrane</keyword>
<sequence>MIKALLLLAGAALVAFFVANRRKARAKAGVKIGFVLFVVFMVYAVLRPDDLTVVANALGVQRGTDLVLYALVMGFAFVTVSTYVRFREQELRYARLARSIALQNAVRPEDEPDATAVMPVADDDDRLRR</sequence>
<evidence type="ECO:0000256" key="2">
    <source>
        <dbReference type="SAM" id="Phobius"/>
    </source>
</evidence>
<evidence type="ECO:0000256" key="1">
    <source>
        <dbReference type="SAM" id="MobiDB-lite"/>
    </source>
</evidence>
<dbReference type="Proteomes" id="UP000218810">
    <property type="component" value="Unassembled WGS sequence"/>
</dbReference>
<dbReference type="RefSeq" id="WP_017835913.1">
    <property type="nucleotide sequence ID" value="NZ_NTGA01000014.1"/>
</dbReference>
<organism evidence="3 4">
    <name type="scientific">Dietzia natronolimnaea</name>
    <dbReference type="NCBI Taxonomy" id="161920"/>
    <lineage>
        <taxon>Bacteria</taxon>
        <taxon>Bacillati</taxon>
        <taxon>Actinomycetota</taxon>
        <taxon>Actinomycetes</taxon>
        <taxon>Mycobacteriales</taxon>
        <taxon>Dietziaceae</taxon>
        <taxon>Dietzia</taxon>
    </lineage>
</organism>
<reference evidence="4" key="1">
    <citation type="submission" date="2017-09" db="EMBL/GenBank/DDBJ databases">
        <authorList>
            <person name="Zhang Y."/>
            <person name="Huang X."/>
            <person name="Liu J."/>
            <person name="Lu L."/>
            <person name="Peng K."/>
        </authorList>
    </citation>
    <scope>NUCLEOTIDE SEQUENCE [LARGE SCALE GENOMIC DNA]</scope>
    <source>
        <strain evidence="4">S-XJ-1</strain>
    </source>
</reference>
<gene>
    <name evidence="3" type="ORF">CEY15_07815</name>
</gene>
<dbReference type="OrthoDB" id="8904808at2"/>
<keyword evidence="2" id="KW-0472">Membrane</keyword>
<feature type="region of interest" description="Disordered" evidence="1">
    <location>
        <begin position="108"/>
        <end position="129"/>
    </location>
</feature>
<keyword evidence="4" id="KW-1185">Reference proteome</keyword>
<comment type="caution">
    <text evidence="3">The sequence shown here is derived from an EMBL/GenBank/DDBJ whole genome shotgun (WGS) entry which is preliminary data.</text>
</comment>
<dbReference type="InterPro" id="IPR019277">
    <property type="entry name" value="DUF2304"/>
</dbReference>
<proteinExistence type="predicted"/>
<name>A0A2A2WQL3_9ACTN</name>